<dbReference type="EMBL" id="JH993035">
    <property type="protein sequence ID" value="EKX39930.1"/>
    <property type="molecule type" value="Genomic_DNA"/>
</dbReference>
<dbReference type="HOGENOM" id="CLU_154914_1_0_1"/>
<gene>
    <name evidence="2" type="ORF">GUITHDRAFT_154265</name>
</gene>
<reference evidence="4" key="2">
    <citation type="submission" date="2012-11" db="EMBL/GenBank/DDBJ databases">
        <authorList>
            <person name="Kuo A."/>
            <person name="Curtis B.A."/>
            <person name="Tanifuji G."/>
            <person name="Burki F."/>
            <person name="Gruber A."/>
            <person name="Irimia M."/>
            <person name="Maruyama S."/>
            <person name="Arias M.C."/>
            <person name="Ball S.G."/>
            <person name="Gile G.H."/>
            <person name="Hirakawa Y."/>
            <person name="Hopkins J.F."/>
            <person name="Rensing S.A."/>
            <person name="Schmutz J."/>
            <person name="Symeonidi A."/>
            <person name="Elias M."/>
            <person name="Eveleigh R.J."/>
            <person name="Herman E.K."/>
            <person name="Klute M.J."/>
            <person name="Nakayama T."/>
            <person name="Obornik M."/>
            <person name="Reyes-Prieto A."/>
            <person name="Armbrust E.V."/>
            <person name="Aves S.J."/>
            <person name="Beiko R.G."/>
            <person name="Coutinho P."/>
            <person name="Dacks J.B."/>
            <person name="Durnford D.G."/>
            <person name="Fast N.M."/>
            <person name="Green B.R."/>
            <person name="Grisdale C."/>
            <person name="Hempe F."/>
            <person name="Henrissat B."/>
            <person name="Hoppner M.P."/>
            <person name="Ishida K.-I."/>
            <person name="Kim E."/>
            <person name="Koreny L."/>
            <person name="Kroth P.G."/>
            <person name="Liu Y."/>
            <person name="Malik S.-B."/>
            <person name="Maier U.G."/>
            <person name="McRose D."/>
            <person name="Mock T."/>
            <person name="Neilson J.A."/>
            <person name="Onodera N.T."/>
            <person name="Poole A.M."/>
            <person name="Pritham E.J."/>
            <person name="Richards T.A."/>
            <person name="Rocap G."/>
            <person name="Roy S.W."/>
            <person name="Sarai C."/>
            <person name="Schaack S."/>
            <person name="Shirato S."/>
            <person name="Slamovits C.H."/>
            <person name="Spencer D.F."/>
            <person name="Suzuki S."/>
            <person name="Worden A.Z."/>
            <person name="Zauner S."/>
            <person name="Barry K."/>
            <person name="Bell C."/>
            <person name="Bharti A.K."/>
            <person name="Crow J.A."/>
            <person name="Grimwood J."/>
            <person name="Kramer R."/>
            <person name="Lindquist E."/>
            <person name="Lucas S."/>
            <person name="Salamov A."/>
            <person name="McFadden G.I."/>
            <person name="Lane C.E."/>
            <person name="Keeling P.J."/>
            <person name="Gray M.W."/>
            <person name="Grigoriev I.V."/>
            <person name="Archibald J.M."/>
        </authorList>
    </citation>
    <scope>NUCLEOTIDE SEQUENCE</scope>
    <source>
        <strain evidence="4">CCMP2712</strain>
    </source>
</reference>
<protein>
    <submittedName>
        <fullName evidence="2 3">Uncharacterized protein</fullName>
    </submittedName>
</protein>
<evidence type="ECO:0000313" key="4">
    <source>
        <dbReference type="Proteomes" id="UP000011087"/>
    </source>
</evidence>
<dbReference type="KEGG" id="gtt:GUITHDRAFT_154265"/>
<organism evidence="2">
    <name type="scientific">Guillardia theta (strain CCMP2712)</name>
    <name type="common">Cryptophyte</name>
    <dbReference type="NCBI Taxonomy" id="905079"/>
    <lineage>
        <taxon>Eukaryota</taxon>
        <taxon>Cryptophyceae</taxon>
        <taxon>Pyrenomonadales</taxon>
        <taxon>Geminigeraceae</taxon>
        <taxon>Guillardia</taxon>
    </lineage>
</organism>
<keyword evidence="4" id="KW-1185">Reference proteome</keyword>
<accession>L1IVR1</accession>
<feature type="region of interest" description="Disordered" evidence="1">
    <location>
        <begin position="32"/>
        <end position="72"/>
    </location>
</feature>
<feature type="compositionally biased region" description="Basic and acidic residues" evidence="1">
    <location>
        <begin position="49"/>
        <end position="64"/>
    </location>
</feature>
<dbReference type="PaxDb" id="55529-EKX39930"/>
<reference evidence="3" key="3">
    <citation type="submission" date="2015-06" db="UniProtKB">
        <authorList>
            <consortium name="EnsemblProtists"/>
        </authorList>
    </citation>
    <scope>IDENTIFICATION</scope>
</reference>
<evidence type="ECO:0000313" key="2">
    <source>
        <dbReference type="EMBL" id="EKX39930.1"/>
    </source>
</evidence>
<dbReference type="GeneID" id="17296693"/>
<dbReference type="AlphaFoldDB" id="L1IVR1"/>
<name>L1IVR1_GUITC</name>
<feature type="compositionally biased region" description="Low complexity" evidence="1">
    <location>
        <begin position="34"/>
        <end position="47"/>
    </location>
</feature>
<dbReference type="Proteomes" id="UP000011087">
    <property type="component" value="Unassembled WGS sequence"/>
</dbReference>
<sequence length="105" mass="11643">MRMLSSQSLNDIDTLQADFDTLLLEDDLSDLSSDESLASPLSPVSSSRRSKELDLAETEEERRGHVLGSMPSKRKQLEALEHCIRLLSSSERPVIISATGARMQL</sequence>
<dbReference type="RefSeq" id="XP_005826910.1">
    <property type="nucleotide sequence ID" value="XM_005826853.1"/>
</dbReference>
<reference evidence="2 4" key="1">
    <citation type="journal article" date="2012" name="Nature">
        <title>Algal genomes reveal evolutionary mosaicism and the fate of nucleomorphs.</title>
        <authorList>
            <consortium name="DOE Joint Genome Institute"/>
            <person name="Curtis B.A."/>
            <person name="Tanifuji G."/>
            <person name="Burki F."/>
            <person name="Gruber A."/>
            <person name="Irimia M."/>
            <person name="Maruyama S."/>
            <person name="Arias M.C."/>
            <person name="Ball S.G."/>
            <person name="Gile G.H."/>
            <person name="Hirakawa Y."/>
            <person name="Hopkins J.F."/>
            <person name="Kuo A."/>
            <person name="Rensing S.A."/>
            <person name="Schmutz J."/>
            <person name="Symeonidi A."/>
            <person name="Elias M."/>
            <person name="Eveleigh R.J."/>
            <person name="Herman E.K."/>
            <person name="Klute M.J."/>
            <person name="Nakayama T."/>
            <person name="Obornik M."/>
            <person name="Reyes-Prieto A."/>
            <person name="Armbrust E.V."/>
            <person name="Aves S.J."/>
            <person name="Beiko R.G."/>
            <person name="Coutinho P."/>
            <person name="Dacks J.B."/>
            <person name="Durnford D.G."/>
            <person name="Fast N.M."/>
            <person name="Green B.R."/>
            <person name="Grisdale C.J."/>
            <person name="Hempel F."/>
            <person name="Henrissat B."/>
            <person name="Hoppner M.P."/>
            <person name="Ishida K."/>
            <person name="Kim E."/>
            <person name="Koreny L."/>
            <person name="Kroth P.G."/>
            <person name="Liu Y."/>
            <person name="Malik S.B."/>
            <person name="Maier U.G."/>
            <person name="McRose D."/>
            <person name="Mock T."/>
            <person name="Neilson J.A."/>
            <person name="Onodera N.T."/>
            <person name="Poole A.M."/>
            <person name="Pritham E.J."/>
            <person name="Richards T.A."/>
            <person name="Rocap G."/>
            <person name="Roy S.W."/>
            <person name="Sarai C."/>
            <person name="Schaack S."/>
            <person name="Shirato S."/>
            <person name="Slamovits C.H."/>
            <person name="Spencer D.F."/>
            <person name="Suzuki S."/>
            <person name="Worden A.Z."/>
            <person name="Zauner S."/>
            <person name="Barry K."/>
            <person name="Bell C."/>
            <person name="Bharti A.K."/>
            <person name="Crow J.A."/>
            <person name="Grimwood J."/>
            <person name="Kramer R."/>
            <person name="Lindquist E."/>
            <person name="Lucas S."/>
            <person name="Salamov A."/>
            <person name="McFadden G.I."/>
            <person name="Lane C.E."/>
            <person name="Keeling P.J."/>
            <person name="Gray M.W."/>
            <person name="Grigoriev I.V."/>
            <person name="Archibald J.M."/>
        </authorList>
    </citation>
    <scope>NUCLEOTIDE SEQUENCE</scope>
    <source>
        <strain evidence="2 4">CCMP2712</strain>
    </source>
</reference>
<proteinExistence type="predicted"/>
<evidence type="ECO:0000313" key="3">
    <source>
        <dbReference type="EnsemblProtists" id="EKX39930"/>
    </source>
</evidence>
<evidence type="ECO:0000256" key="1">
    <source>
        <dbReference type="SAM" id="MobiDB-lite"/>
    </source>
</evidence>
<dbReference type="EnsemblProtists" id="EKX39930">
    <property type="protein sequence ID" value="EKX39930"/>
    <property type="gene ID" value="GUITHDRAFT_154265"/>
</dbReference>